<dbReference type="Proteomes" id="UP001242480">
    <property type="component" value="Unassembled WGS sequence"/>
</dbReference>
<dbReference type="InterPro" id="IPR054105">
    <property type="entry name" value="WHD_NrtR"/>
</dbReference>
<dbReference type="GO" id="GO:0035539">
    <property type="term" value="F:8-oxo-7,8-dihydrodeoxyguanosine triphosphate pyrophosphatase activity"/>
    <property type="evidence" value="ECO:0007669"/>
    <property type="project" value="UniProtKB-EC"/>
</dbReference>
<comment type="caution">
    <text evidence="2">The sequence shown here is derived from an EMBL/GenBank/DDBJ whole genome shotgun (WGS) entry which is preliminary data.</text>
</comment>
<keyword evidence="2" id="KW-0378">Hydrolase</keyword>
<name>A0ABU0JAX7_9HYPH</name>
<evidence type="ECO:0000313" key="2">
    <source>
        <dbReference type="EMBL" id="MDQ0470429.1"/>
    </source>
</evidence>
<keyword evidence="3" id="KW-1185">Reference proteome</keyword>
<sequence>MDEIRPILTVDVVLFTIRGSDLCVALQRRDREPFAGRPALIGGYVHVDEDADTLATAGRVLRDKAGLAGLFLEQLATFSGPGRDPRGWSASVAYYALVPEARLAPVLERGSEIVPVEAIPPLPFDHERIVAAGVRRLRNKGAWSSLPAFLLPEHFTLPQLREIYEVVLGMALNDSAFRRKIDELQVIEPVAGAFSRASDRPARLYRLRQEALQEFNRMV</sequence>
<dbReference type="InterPro" id="IPR036390">
    <property type="entry name" value="WH_DNA-bd_sf"/>
</dbReference>
<gene>
    <name evidence="2" type="ORF">QO011_003448</name>
</gene>
<dbReference type="Gene3D" id="1.10.10.10">
    <property type="entry name" value="Winged helix-like DNA-binding domain superfamily/Winged helix DNA-binding domain"/>
    <property type="match status" value="1"/>
</dbReference>
<dbReference type="Pfam" id="PF21906">
    <property type="entry name" value="WHD_NrtR"/>
    <property type="match status" value="1"/>
</dbReference>
<organism evidence="2 3">
    <name type="scientific">Labrys wisconsinensis</name>
    <dbReference type="NCBI Taxonomy" id="425677"/>
    <lineage>
        <taxon>Bacteria</taxon>
        <taxon>Pseudomonadati</taxon>
        <taxon>Pseudomonadota</taxon>
        <taxon>Alphaproteobacteria</taxon>
        <taxon>Hyphomicrobiales</taxon>
        <taxon>Xanthobacteraceae</taxon>
        <taxon>Labrys</taxon>
    </lineage>
</organism>
<dbReference type="SUPFAM" id="SSF46785">
    <property type="entry name" value="Winged helix' DNA-binding domain"/>
    <property type="match status" value="1"/>
</dbReference>
<accession>A0ABU0JAX7</accession>
<dbReference type="PANTHER" id="PTHR43736:SF4">
    <property type="entry name" value="SLR1690 PROTEIN"/>
    <property type="match status" value="1"/>
</dbReference>
<feature type="domain" description="NrtR DNA-binding winged helix" evidence="1">
    <location>
        <begin position="148"/>
        <end position="207"/>
    </location>
</feature>
<protein>
    <submittedName>
        <fullName evidence="2">8-oxo-dGTP diphosphatase</fullName>
        <ecNumber evidence="2">3.6.1.55</ecNumber>
    </submittedName>
</protein>
<dbReference type="SUPFAM" id="SSF55811">
    <property type="entry name" value="Nudix"/>
    <property type="match status" value="1"/>
</dbReference>
<dbReference type="InterPro" id="IPR036388">
    <property type="entry name" value="WH-like_DNA-bd_sf"/>
</dbReference>
<dbReference type="RefSeq" id="WP_307274406.1">
    <property type="nucleotide sequence ID" value="NZ_JAUSVX010000006.1"/>
</dbReference>
<proteinExistence type="predicted"/>
<evidence type="ECO:0000313" key="3">
    <source>
        <dbReference type="Proteomes" id="UP001242480"/>
    </source>
</evidence>
<dbReference type="EC" id="3.6.1.55" evidence="2"/>
<dbReference type="PANTHER" id="PTHR43736">
    <property type="entry name" value="ADP-RIBOSE PYROPHOSPHATASE"/>
    <property type="match status" value="1"/>
</dbReference>
<dbReference type="Gene3D" id="3.90.79.10">
    <property type="entry name" value="Nucleoside Triphosphate Pyrophosphohydrolase"/>
    <property type="match status" value="1"/>
</dbReference>
<dbReference type="InterPro" id="IPR015797">
    <property type="entry name" value="NUDIX_hydrolase-like_dom_sf"/>
</dbReference>
<dbReference type="CDD" id="cd18873">
    <property type="entry name" value="NUDIX_NadM_like"/>
    <property type="match status" value="1"/>
</dbReference>
<evidence type="ECO:0000259" key="1">
    <source>
        <dbReference type="Pfam" id="PF21906"/>
    </source>
</evidence>
<dbReference type="EMBL" id="JAUSVX010000006">
    <property type="protein sequence ID" value="MDQ0470429.1"/>
    <property type="molecule type" value="Genomic_DNA"/>
</dbReference>
<reference evidence="2 3" key="1">
    <citation type="submission" date="2023-07" db="EMBL/GenBank/DDBJ databases">
        <title>Genomic Encyclopedia of Type Strains, Phase IV (KMG-IV): sequencing the most valuable type-strain genomes for metagenomic binning, comparative biology and taxonomic classification.</title>
        <authorList>
            <person name="Goeker M."/>
        </authorList>
    </citation>
    <scope>NUCLEOTIDE SEQUENCE [LARGE SCALE GENOMIC DNA]</scope>
    <source>
        <strain evidence="2 3">DSM 19619</strain>
    </source>
</reference>